<dbReference type="InterPro" id="IPR018713">
    <property type="entry name" value="MPAB/Lcp_cat_dom"/>
</dbReference>
<dbReference type="PANTHER" id="PTHR37539:SF1">
    <property type="entry name" value="ER-BOUND OXYGENASE MPAB_MPAB'_RUBBER OXYGENASE CATALYTIC DOMAIN-CONTAINING PROTEIN"/>
    <property type="match status" value="1"/>
</dbReference>
<dbReference type="AlphaFoldDB" id="A0A0B4DFL7"/>
<dbReference type="Proteomes" id="UP000031167">
    <property type="component" value="Unassembled WGS sequence"/>
</dbReference>
<reference evidence="2 3" key="1">
    <citation type="submission" date="2014-12" db="EMBL/GenBank/DDBJ databases">
        <title>Genome sequencing of Chryseobacterium taiwanense TPW19.</title>
        <authorList>
            <person name="Tan P.W."/>
            <person name="Chan K.-G."/>
        </authorList>
    </citation>
    <scope>NUCLEOTIDE SEQUENCE [LARGE SCALE GENOMIC DNA]</scope>
    <source>
        <strain evidence="2 3">TPW19</strain>
    </source>
</reference>
<feature type="domain" description="ER-bound oxygenase mpaB/mpaB'/Rubber oxygenase catalytic" evidence="1">
    <location>
        <begin position="154"/>
        <end position="348"/>
    </location>
</feature>
<dbReference type="STRING" id="363331.RM51_08925"/>
<evidence type="ECO:0000313" key="3">
    <source>
        <dbReference type="Proteomes" id="UP000031167"/>
    </source>
</evidence>
<accession>A0A0B4DFL7</accession>
<comment type="caution">
    <text evidence="2">The sequence shown here is derived from an EMBL/GenBank/DDBJ whole genome shotgun (WGS) entry which is preliminary data.</text>
</comment>
<evidence type="ECO:0000259" key="1">
    <source>
        <dbReference type="Pfam" id="PF09995"/>
    </source>
</evidence>
<evidence type="ECO:0000313" key="2">
    <source>
        <dbReference type="EMBL" id="KIC63165.1"/>
    </source>
</evidence>
<dbReference type="PANTHER" id="PTHR37539">
    <property type="entry name" value="SECRETED PROTEIN-RELATED"/>
    <property type="match status" value="1"/>
</dbReference>
<organism evidence="2 3">
    <name type="scientific">Chryseobacterium taiwanense</name>
    <dbReference type="NCBI Taxonomy" id="363331"/>
    <lineage>
        <taxon>Bacteria</taxon>
        <taxon>Pseudomonadati</taxon>
        <taxon>Bacteroidota</taxon>
        <taxon>Flavobacteriia</taxon>
        <taxon>Flavobacteriales</taxon>
        <taxon>Weeksellaceae</taxon>
        <taxon>Chryseobacterium group</taxon>
        <taxon>Chryseobacterium</taxon>
    </lineage>
</organism>
<gene>
    <name evidence="2" type="ORF">RM51_08925</name>
</gene>
<dbReference type="Pfam" id="PF09995">
    <property type="entry name" value="MPAB_Lcp_cat"/>
    <property type="match status" value="1"/>
</dbReference>
<proteinExistence type="predicted"/>
<dbReference type="EMBL" id="JWTA01000006">
    <property type="protein sequence ID" value="KIC63165.1"/>
    <property type="molecule type" value="Genomic_DNA"/>
</dbReference>
<dbReference type="GO" id="GO:0016491">
    <property type="term" value="F:oxidoreductase activity"/>
    <property type="evidence" value="ECO:0007669"/>
    <property type="project" value="InterPro"/>
</dbReference>
<dbReference type="InterPro" id="IPR037473">
    <property type="entry name" value="Lcp-like"/>
</dbReference>
<protein>
    <recommendedName>
        <fullName evidence="1">ER-bound oxygenase mpaB/mpaB'/Rubber oxygenase catalytic domain-containing protein</fullName>
    </recommendedName>
</protein>
<name>A0A0B4DFL7_9FLAO</name>
<dbReference type="RefSeq" id="WP_039367889.1">
    <property type="nucleotide sequence ID" value="NZ_JWTA01000006.1"/>
</dbReference>
<keyword evidence="3" id="KW-1185">Reference proteome</keyword>
<sequence>MENTILQPRFKDSSHFKDFWTKGNGKQLIEFSGAEVNFNDFKKFAPYFYHVDEIGDQVVREVYLTKKFHEASKEIEQYIRNGVSENDNVPESVKQLFQQTQRIPDWLDYDLIKSGAELCMRSNLDSLISLRDYCLIGGYDYAYLNKPLIATEALKKGAVKRLSETLDFWVNATRYNALEVHKKGYEFAIKTRLIHSYARVSLKKYYKNWDTENWGEPINSWDMMATYIGFSLVFLHSLHKLGNTFSEKEEKGLFHLWKYVGYLLGIPENLLPNDKKQATEYFYLWTSVQPPADKDSVLLAHSLLNESLENPILKYQFQRKNLRYLHICCTWFLLDDEVCKRLQIPEVSNKNTFPRTKWLINKIYDKTVSRQARINKGNKDQMKVLSDYLKITHNSNFH</sequence>